<dbReference type="SUPFAM" id="SSF56281">
    <property type="entry name" value="Metallo-hydrolase/oxidoreductase"/>
    <property type="match status" value="1"/>
</dbReference>
<evidence type="ECO:0000313" key="3">
    <source>
        <dbReference type="Proteomes" id="UP000761264"/>
    </source>
</evidence>
<dbReference type="PANTHER" id="PTHR46018">
    <property type="entry name" value="ZINC PHOSPHODIESTERASE ELAC PROTEIN 1"/>
    <property type="match status" value="1"/>
</dbReference>
<sequence>MQNGSDFFVRFWGTRGSISCPGESHLRYGGNTSCLEVRCGEKLLIFDAGTGLRPLGQELMADTPLEADIFLTHTHHDHIVGLPFFAPLFDKRNRIRLWAGHLIPDLTLHDVLVQFMNAPLFPVPPKIFAANVSFHDFTAGDVLEPKPGVRLITAPLNHPNGATGYRVDYGGHAICYVTDTEHVEGKPDRHILELIQGADLVIYDSTYTDEEFPKYRNWGHSTWQEGVRLCEQADVGKLVIFHHDPGHEDDFMDRVAEEADKRRPGTIVAQEGMVLRP</sequence>
<name>A0A967F275_9PROT</name>
<comment type="caution">
    <text evidence="2">The sequence shown here is derived from an EMBL/GenBank/DDBJ whole genome shotgun (WGS) entry which is preliminary data.</text>
</comment>
<organism evidence="2 3">
    <name type="scientific">Pelagibius litoralis</name>
    <dbReference type="NCBI Taxonomy" id="374515"/>
    <lineage>
        <taxon>Bacteria</taxon>
        <taxon>Pseudomonadati</taxon>
        <taxon>Pseudomonadota</taxon>
        <taxon>Alphaproteobacteria</taxon>
        <taxon>Rhodospirillales</taxon>
        <taxon>Rhodovibrionaceae</taxon>
        <taxon>Pelagibius</taxon>
    </lineage>
</organism>
<dbReference type="Proteomes" id="UP000761264">
    <property type="component" value="Unassembled WGS sequence"/>
</dbReference>
<dbReference type="InterPro" id="IPR036866">
    <property type="entry name" value="RibonucZ/Hydroxyglut_hydro"/>
</dbReference>
<dbReference type="AlphaFoldDB" id="A0A967F275"/>
<dbReference type="Pfam" id="PF12706">
    <property type="entry name" value="Lactamase_B_2"/>
    <property type="match status" value="1"/>
</dbReference>
<dbReference type="SMART" id="SM00849">
    <property type="entry name" value="Lactamase_B"/>
    <property type="match status" value="1"/>
</dbReference>
<reference evidence="2" key="1">
    <citation type="submission" date="2020-03" db="EMBL/GenBank/DDBJ databases">
        <title>Genome of Pelagibius litoralis DSM 21314T.</title>
        <authorList>
            <person name="Wang G."/>
        </authorList>
    </citation>
    <scope>NUCLEOTIDE SEQUENCE</scope>
    <source>
        <strain evidence="2">DSM 21314</strain>
    </source>
</reference>
<dbReference type="Gene3D" id="3.60.15.10">
    <property type="entry name" value="Ribonuclease Z/Hydroxyacylglutathione hydrolase-like"/>
    <property type="match status" value="1"/>
</dbReference>
<dbReference type="InterPro" id="IPR001279">
    <property type="entry name" value="Metallo-B-lactamas"/>
</dbReference>
<accession>A0A967F275</accession>
<dbReference type="CDD" id="cd07715">
    <property type="entry name" value="TaR3-like_MBL-fold"/>
    <property type="match status" value="1"/>
</dbReference>
<dbReference type="RefSeq" id="WP_167229602.1">
    <property type="nucleotide sequence ID" value="NZ_JAAQPH010000025.1"/>
</dbReference>
<evidence type="ECO:0000313" key="2">
    <source>
        <dbReference type="EMBL" id="NIA71674.1"/>
    </source>
</evidence>
<protein>
    <submittedName>
        <fullName evidence="2">MBL fold metallo-hydrolase</fullName>
    </submittedName>
</protein>
<keyword evidence="3" id="KW-1185">Reference proteome</keyword>
<dbReference type="GO" id="GO:0042781">
    <property type="term" value="F:3'-tRNA processing endoribonuclease activity"/>
    <property type="evidence" value="ECO:0007669"/>
    <property type="project" value="TreeGrafter"/>
</dbReference>
<dbReference type="PANTHER" id="PTHR46018:SF2">
    <property type="entry name" value="ZINC PHOSPHODIESTERASE ELAC PROTEIN 1"/>
    <property type="match status" value="1"/>
</dbReference>
<gene>
    <name evidence="2" type="ORF">HBA54_24070</name>
</gene>
<feature type="domain" description="Metallo-beta-lactamase" evidence="1">
    <location>
        <begin position="31"/>
        <end position="243"/>
    </location>
</feature>
<dbReference type="EMBL" id="JAAQPH010000025">
    <property type="protein sequence ID" value="NIA71674.1"/>
    <property type="molecule type" value="Genomic_DNA"/>
</dbReference>
<evidence type="ECO:0000259" key="1">
    <source>
        <dbReference type="SMART" id="SM00849"/>
    </source>
</evidence>
<proteinExistence type="predicted"/>